<dbReference type="EMBL" id="CP024310">
    <property type="protein sequence ID" value="AUX79594.1"/>
    <property type="molecule type" value="Genomic_DNA"/>
</dbReference>
<dbReference type="Gene3D" id="3.40.630.30">
    <property type="match status" value="1"/>
</dbReference>
<dbReference type="InterPro" id="IPR016181">
    <property type="entry name" value="Acyl_CoA_acyltransferase"/>
</dbReference>
<evidence type="ECO:0000313" key="2">
    <source>
        <dbReference type="EMBL" id="AUX79594.1"/>
    </source>
</evidence>
<dbReference type="InterPro" id="IPR000182">
    <property type="entry name" value="GNAT_dom"/>
</dbReference>
<reference evidence="2 3" key="1">
    <citation type="submission" date="2017-10" db="EMBL/GenBank/DDBJ databases">
        <title>Analysis of the genome sequences of Rhizobium populations associated to common bean (phaseolus vulgaris).</title>
        <authorList>
            <person name="Bustos P."/>
            <person name="Santamaria R.I."/>
            <person name="Miranda-Sanchez F."/>
            <person name="Perez-Carrascal O."/>
            <person name="Juarez S."/>
            <person name="Lozano L."/>
            <person name="Martinez-Flores I."/>
            <person name="Vinuesa P."/>
            <person name="Martinez-Romero E."/>
            <person name="Cevallos M.A."/>
            <person name="Romero D."/>
            <person name="Davila G."/>
            <person name="Gonzalez V."/>
        </authorList>
    </citation>
    <scope>NUCLEOTIDE SEQUENCE [LARGE SCALE GENOMIC DNA]</scope>
    <source>
        <strain evidence="2 3">NXT3</strain>
        <plasmid evidence="3">Plasmid psfrenxt3c</plasmid>
    </source>
</reference>
<feature type="domain" description="N-acetyltransferase" evidence="1">
    <location>
        <begin position="12"/>
        <end position="160"/>
    </location>
</feature>
<protein>
    <submittedName>
        <fullName evidence="2">GCN5-related N-acetyltransferase protein</fullName>
    </submittedName>
</protein>
<dbReference type="GO" id="GO:0016747">
    <property type="term" value="F:acyltransferase activity, transferring groups other than amino-acyl groups"/>
    <property type="evidence" value="ECO:0007669"/>
    <property type="project" value="InterPro"/>
</dbReference>
<organism evidence="2 3">
    <name type="scientific">Rhizobium fredii</name>
    <name type="common">Sinorhizobium fredii</name>
    <dbReference type="NCBI Taxonomy" id="380"/>
    <lineage>
        <taxon>Bacteria</taxon>
        <taxon>Pseudomonadati</taxon>
        <taxon>Pseudomonadota</taxon>
        <taxon>Alphaproteobacteria</taxon>
        <taxon>Hyphomicrobiales</taxon>
        <taxon>Rhizobiaceae</taxon>
        <taxon>Sinorhizobium/Ensifer group</taxon>
        <taxon>Sinorhizobium</taxon>
    </lineage>
</organism>
<dbReference type="Pfam" id="PF13508">
    <property type="entry name" value="Acetyltransf_7"/>
    <property type="match status" value="1"/>
</dbReference>
<dbReference type="RefSeq" id="WP_104840940.1">
    <property type="nucleotide sequence ID" value="NZ_CP024310.1"/>
</dbReference>
<dbReference type="PROSITE" id="PS51186">
    <property type="entry name" value="GNAT"/>
    <property type="match status" value="1"/>
</dbReference>
<keyword evidence="2" id="KW-0614">Plasmid</keyword>
<dbReference type="CDD" id="cd04301">
    <property type="entry name" value="NAT_SF"/>
    <property type="match status" value="1"/>
</dbReference>
<dbReference type="AlphaFoldDB" id="A0A2L0HDS0"/>
<geneLocation type="plasmid" evidence="3">
    <name>psfrenxt3c</name>
</geneLocation>
<proteinExistence type="predicted"/>
<dbReference type="Proteomes" id="UP000239340">
    <property type="component" value="Plasmid pSfreNXT3c"/>
</dbReference>
<accession>A0A2L0HDS0</accession>
<evidence type="ECO:0000313" key="3">
    <source>
        <dbReference type="Proteomes" id="UP000239340"/>
    </source>
</evidence>
<gene>
    <name evidence="2" type="ORF">NXT3_PC00430</name>
</gene>
<name>A0A2L0HDS0_RHIFR</name>
<keyword evidence="2" id="KW-0808">Transferase</keyword>
<dbReference type="SUPFAM" id="SSF55729">
    <property type="entry name" value="Acyl-CoA N-acyltransferases (Nat)"/>
    <property type="match status" value="1"/>
</dbReference>
<evidence type="ECO:0000259" key="1">
    <source>
        <dbReference type="PROSITE" id="PS51186"/>
    </source>
</evidence>
<sequence length="161" mass="18112">MPQSQSQPYAISDLRDQPVFCPTIADRIWRAWWQGAGHPLEHVADHMQELLDEGALPFGLVAHEGATYLGSALIIFCDLEERPQYAPWVAAVWVDADHRRRGIGRALVRRAAEATFDLGHDVAYLSALPEKRSFYEAFGWRPVEEDVGPHGLTVLTFSRGF</sequence>